<comment type="caution">
    <text evidence="1">The sequence shown here is derived from an EMBL/GenBank/DDBJ whole genome shotgun (WGS) entry which is preliminary data.</text>
</comment>
<gene>
    <name evidence="1" type="ORF">A2756_01255</name>
</gene>
<sequence length="104" mass="11871">MQRAVNAYPSDAELDRLIQKITDPANICRNCDLFITSDMAHCSSCGEQNLLFDPDAFSEVWGITLQAMLETNCDGQHQEQREQDLSYCPHCRAHHRINTTKNET</sequence>
<dbReference type="Proteomes" id="UP000177785">
    <property type="component" value="Unassembled WGS sequence"/>
</dbReference>
<name>A0A1G2G4Q1_9BACT</name>
<dbReference type="AlphaFoldDB" id="A0A1G2G4Q1"/>
<dbReference type="EMBL" id="MHNL01000007">
    <property type="protein sequence ID" value="OGZ45233.1"/>
    <property type="molecule type" value="Genomic_DNA"/>
</dbReference>
<evidence type="ECO:0000313" key="2">
    <source>
        <dbReference type="Proteomes" id="UP000177785"/>
    </source>
</evidence>
<protein>
    <submittedName>
        <fullName evidence="1">Uncharacterized protein</fullName>
    </submittedName>
</protein>
<evidence type="ECO:0000313" key="1">
    <source>
        <dbReference type="EMBL" id="OGZ45233.1"/>
    </source>
</evidence>
<reference evidence="1 2" key="1">
    <citation type="journal article" date="2016" name="Nat. Commun.">
        <title>Thousands of microbial genomes shed light on interconnected biogeochemical processes in an aquifer system.</title>
        <authorList>
            <person name="Anantharaman K."/>
            <person name="Brown C.T."/>
            <person name="Hug L.A."/>
            <person name="Sharon I."/>
            <person name="Castelle C.J."/>
            <person name="Probst A.J."/>
            <person name="Thomas B.C."/>
            <person name="Singh A."/>
            <person name="Wilkins M.J."/>
            <person name="Karaoz U."/>
            <person name="Brodie E.L."/>
            <person name="Williams K.H."/>
            <person name="Hubbard S.S."/>
            <person name="Banfield J.F."/>
        </authorList>
    </citation>
    <scope>NUCLEOTIDE SEQUENCE [LARGE SCALE GENOMIC DNA]</scope>
</reference>
<accession>A0A1G2G4Q1</accession>
<proteinExistence type="predicted"/>
<organism evidence="1 2">
    <name type="scientific">Candidatus Ryanbacteria bacterium RIFCSPHIGHO2_01_FULL_48_27</name>
    <dbReference type="NCBI Taxonomy" id="1802115"/>
    <lineage>
        <taxon>Bacteria</taxon>
        <taxon>Candidatus Ryaniibacteriota</taxon>
    </lineage>
</organism>